<dbReference type="Pfam" id="PF04738">
    <property type="entry name" value="Lant_dehydr_N"/>
    <property type="match status" value="1"/>
</dbReference>
<evidence type="ECO:0000313" key="4">
    <source>
        <dbReference type="Proteomes" id="UP000018566"/>
    </source>
</evidence>
<dbReference type="NCBIfam" id="TIGR03891">
    <property type="entry name" value="thiopep_ocin"/>
    <property type="match status" value="1"/>
</dbReference>
<dbReference type="KEGG" id="bthu:YBT1518_25730"/>
<proteinExistence type="predicted"/>
<feature type="domain" description="Lantibiotic dehydratase N-terminal" evidence="1">
    <location>
        <begin position="3"/>
        <end position="490"/>
    </location>
</feature>
<dbReference type="AlphaFoldDB" id="A0A9W3KLG5"/>
<dbReference type="InterPro" id="IPR023809">
    <property type="entry name" value="Thiopep_bacteriocin_synth_dom"/>
</dbReference>
<reference evidence="3 4" key="1">
    <citation type="submission" date="2013-05" db="EMBL/GenBank/DDBJ databases">
        <title>Complete genome sequence of Bacillus thuringiensis YBT-1518, a typical strain with high toxicity to nematode.</title>
        <authorList>
            <person name="Wang P."/>
            <person name="Zhang C."/>
            <person name="Guo M."/>
            <person name="Guo S."/>
            <person name="Zhu Y."/>
            <person name="Zheng J."/>
            <person name="Zhu L."/>
            <person name="Ruan L."/>
            <person name="Peng D."/>
            <person name="Sun M."/>
        </authorList>
    </citation>
    <scope>NUCLEOTIDE SEQUENCE [LARGE SCALE GENOMIC DNA]</scope>
    <source>
        <strain evidence="3 4">YBT-1518</strain>
    </source>
</reference>
<accession>A0A9W3KLG5</accession>
<protein>
    <submittedName>
        <fullName evidence="3">Lantibiotic dehydratase domain-containing protein</fullName>
    </submittedName>
</protein>
<evidence type="ECO:0000313" key="3">
    <source>
        <dbReference type="EMBL" id="AHA74264.1"/>
    </source>
</evidence>
<name>A0A9W3KLG5_BACTU</name>
<sequence>MNNLIECIRDNSKNFLTLEELSEKLEKNNNIPLPNHILLSVVKQLVKGGYLITDIDNLTFVQNFELLIRYLKKKNYSFPEDTISKAKNMIKRLNCPVNDFNLDTVNELEELLSSIIVSKHYLRYDSETNVVNLDLDKKMIEESVLPLINFLSSYAIRVPLSERYQADVHFFKEKYGNAKVKFPEFYKNYQLVRENNRSLESKTSNLESKIRTQLLAFISTASKLNSIEIDISKLCFKKMKIEGEMPPTIQTCFHLGVENDKTSFSLTPYGGNNGLGRLEGRFSYINPEYFTMVKDIERNKHLEANTEIITVKYMPKEHHYYNIMNDCYEGNFNLQFGTAENHKSLSLENLFIGVQDNKLTFFSCLNGNEKIVKFEQYNVSNIEHFSPHVLNDLLFWSSNYYSNLMSLIFDIQKLRKDFIYFPRVHFKGLELFPQSWLIKNYLEDGLQKDEFFSKFDDMKKIYEIPDSFFIRTNDLRLLIDTNCEDDLDILWDIYKKDTHLDMYLEAESMDFSNSATIDSEGNHYISEFVFNFVSQKINPKKLNLQSPYHSKEELNLKRKVKWNHFNIYLPHEHHDDFLGAFLFEFINKLKDNGVVSKFFFIRYFDDRHHIRVRLSPSSKYENDLIDDYLAKGVIKGDIIDYSPGKYEPEYERYEGLSTISSAEDFFCADSSLILDLLHSCLENEKLDKVDHAIYLIFKILSIHTKEVYQQFLIMDDGYFNKDFAKNYRDNRKKYLTYSDLAASSDYNLTANYIVFNKDQLTFWEYELSNYFNKLKQENLFDFNIIRSLIHITCIRLFGIKSEEEELVGNMVWRVLKQKVALNKYNSDNLILN</sequence>
<dbReference type="InterPro" id="IPR006827">
    <property type="entry name" value="Lant_deHydtase_N"/>
</dbReference>
<organism evidence="3 4">
    <name type="scientific">Bacillus thuringiensis YBT-1518</name>
    <dbReference type="NCBI Taxonomy" id="529122"/>
    <lineage>
        <taxon>Bacteria</taxon>
        <taxon>Bacillati</taxon>
        <taxon>Bacillota</taxon>
        <taxon>Bacilli</taxon>
        <taxon>Bacillales</taxon>
        <taxon>Bacillaceae</taxon>
        <taxon>Bacillus</taxon>
        <taxon>Bacillus cereus group</taxon>
    </lineage>
</organism>
<dbReference type="Pfam" id="PF14028">
    <property type="entry name" value="Lant_dehydr_C"/>
    <property type="match status" value="1"/>
</dbReference>
<dbReference type="Proteomes" id="UP000018566">
    <property type="component" value="Chromosome"/>
</dbReference>
<dbReference type="EMBL" id="CP005935">
    <property type="protein sequence ID" value="AHA74264.1"/>
    <property type="molecule type" value="Genomic_DNA"/>
</dbReference>
<feature type="domain" description="Thiopeptide-type bacteriocin biosynthesis" evidence="2">
    <location>
        <begin position="562"/>
        <end position="814"/>
    </location>
</feature>
<evidence type="ECO:0000259" key="2">
    <source>
        <dbReference type="Pfam" id="PF14028"/>
    </source>
</evidence>
<evidence type="ECO:0000259" key="1">
    <source>
        <dbReference type="Pfam" id="PF04738"/>
    </source>
</evidence>
<gene>
    <name evidence="3" type="ORF">YBT1518_25730</name>
</gene>